<dbReference type="SUPFAM" id="SSF56112">
    <property type="entry name" value="Protein kinase-like (PK-like)"/>
    <property type="match status" value="1"/>
</dbReference>
<evidence type="ECO:0000313" key="9">
    <source>
        <dbReference type="EMBL" id="VFU01421.1"/>
    </source>
</evidence>
<dbReference type="PANTHER" id="PTHR24345:SF91">
    <property type="entry name" value="SERINE_THREONINE-PROTEIN KINASE PLK4"/>
    <property type="match status" value="1"/>
</dbReference>
<protein>
    <submittedName>
        <fullName evidence="9">Aste57867_24786 protein</fullName>
    </submittedName>
</protein>
<dbReference type="InterPro" id="IPR000719">
    <property type="entry name" value="Prot_kinase_dom"/>
</dbReference>
<evidence type="ECO:0000313" key="10">
    <source>
        <dbReference type="Proteomes" id="UP000332933"/>
    </source>
</evidence>
<reference evidence="8" key="2">
    <citation type="submission" date="2019-06" db="EMBL/GenBank/DDBJ databases">
        <title>Genomics analysis of Aphanomyces spp. identifies a new class of oomycete effector associated with host adaptation.</title>
        <authorList>
            <person name="Gaulin E."/>
        </authorList>
    </citation>
    <scope>NUCLEOTIDE SEQUENCE</scope>
    <source>
        <strain evidence="8">CBS 578.67</strain>
    </source>
</reference>
<keyword evidence="4" id="KW-0418">Kinase</keyword>
<dbReference type="GO" id="GO:0005634">
    <property type="term" value="C:nucleus"/>
    <property type="evidence" value="ECO:0007669"/>
    <property type="project" value="TreeGrafter"/>
</dbReference>
<gene>
    <name evidence="9" type="primary">Aste57867_24786</name>
    <name evidence="8" type="ORF">As57867_024708</name>
    <name evidence="9" type="ORF">ASTE57867_24786</name>
</gene>
<evidence type="ECO:0000313" key="8">
    <source>
        <dbReference type="EMBL" id="KAF0683098.1"/>
    </source>
</evidence>
<keyword evidence="6" id="KW-0812">Transmembrane</keyword>
<proteinExistence type="predicted"/>
<feature type="transmembrane region" description="Helical" evidence="6">
    <location>
        <begin position="192"/>
        <end position="212"/>
    </location>
</feature>
<dbReference type="GO" id="GO:0005524">
    <property type="term" value="F:ATP binding"/>
    <property type="evidence" value="ECO:0007669"/>
    <property type="project" value="UniProtKB-KW"/>
</dbReference>
<dbReference type="AlphaFoldDB" id="A0A485LST9"/>
<dbReference type="GO" id="GO:0004674">
    <property type="term" value="F:protein serine/threonine kinase activity"/>
    <property type="evidence" value="ECO:0007669"/>
    <property type="project" value="UniProtKB-KW"/>
</dbReference>
<keyword evidence="5" id="KW-0067">ATP-binding</keyword>
<name>A0A485LST9_9STRA</name>
<dbReference type="PANTHER" id="PTHR24345">
    <property type="entry name" value="SERINE/THREONINE-PROTEIN KINASE PLK"/>
    <property type="match status" value="1"/>
</dbReference>
<dbReference type="Pfam" id="PF00069">
    <property type="entry name" value="Pkinase"/>
    <property type="match status" value="1"/>
</dbReference>
<dbReference type="Proteomes" id="UP000332933">
    <property type="component" value="Unassembled WGS sequence"/>
</dbReference>
<evidence type="ECO:0000256" key="5">
    <source>
        <dbReference type="ARBA" id="ARBA00022840"/>
    </source>
</evidence>
<keyword evidence="3" id="KW-0547">Nucleotide-binding</keyword>
<evidence type="ECO:0000256" key="1">
    <source>
        <dbReference type="ARBA" id="ARBA00022527"/>
    </source>
</evidence>
<keyword evidence="6" id="KW-0472">Membrane</keyword>
<dbReference type="EMBL" id="CAADRA010007477">
    <property type="protein sequence ID" value="VFU01421.1"/>
    <property type="molecule type" value="Genomic_DNA"/>
</dbReference>
<keyword evidence="2" id="KW-0808">Transferase</keyword>
<feature type="domain" description="Protein kinase" evidence="7">
    <location>
        <begin position="4"/>
        <end position="271"/>
    </location>
</feature>
<dbReference type="OrthoDB" id="193931at2759"/>
<organism evidence="9 10">
    <name type="scientific">Aphanomyces stellatus</name>
    <dbReference type="NCBI Taxonomy" id="120398"/>
    <lineage>
        <taxon>Eukaryota</taxon>
        <taxon>Sar</taxon>
        <taxon>Stramenopiles</taxon>
        <taxon>Oomycota</taxon>
        <taxon>Saprolegniomycetes</taxon>
        <taxon>Saprolegniales</taxon>
        <taxon>Verrucalvaceae</taxon>
        <taxon>Aphanomyces</taxon>
    </lineage>
</organism>
<keyword evidence="10" id="KW-1185">Reference proteome</keyword>
<evidence type="ECO:0000259" key="7">
    <source>
        <dbReference type="PROSITE" id="PS50011"/>
    </source>
</evidence>
<dbReference type="InterPro" id="IPR011009">
    <property type="entry name" value="Kinase-like_dom_sf"/>
</dbReference>
<reference evidence="9 10" key="1">
    <citation type="submission" date="2019-03" db="EMBL/GenBank/DDBJ databases">
        <authorList>
            <person name="Gaulin E."/>
            <person name="Dumas B."/>
        </authorList>
    </citation>
    <scope>NUCLEOTIDE SEQUENCE [LARGE SCALE GENOMIC DNA]</scope>
    <source>
        <strain evidence="9">CBS 568.67</strain>
    </source>
</reference>
<dbReference type="Gene3D" id="1.10.510.10">
    <property type="entry name" value="Transferase(Phosphotransferase) domain 1"/>
    <property type="match status" value="1"/>
</dbReference>
<evidence type="ECO:0000256" key="2">
    <source>
        <dbReference type="ARBA" id="ARBA00022679"/>
    </source>
</evidence>
<accession>A0A485LST9</accession>
<keyword evidence="1" id="KW-0723">Serine/threonine-protein kinase</keyword>
<dbReference type="EMBL" id="VJMH01007451">
    <property type="protein sequence ID" value="KAF0683098.1"/>
    <property type="molecule type" value="Genomic_DNA"/>
</dbReference>
<evidence type="ECO:0000256" key="6">
    <source>
        <dbReference type="SAM" id="Phobius"/>
    </source>
</evidence>
<evidence type="ECO:0000256" key="4">
    <source>
        <dbReference type="ARBA" id="ARBA00022777"/>
    </source>
</evidence>
<keyword evidence="6" id="KW-1133">Transmembrane helix</keyword>
<evidence type="ECO:0000256" key="3">
    <source>
        <dbReference type="ARBA" id="ARBA00022741"/>
    </source>
</evidence>
<sequence>MERYTTARVLFDAPYGSVSLCHDANQTKCVVKCVSLAQRGQSAQRHRAAEDIVREIEVTDFLNANGGHPNIVQMQHHFTQDGCSHLVLEYCNQGDLLTVQQLEPSGRFDLPRGLAFFRDIVLGLQFMHKHNLAHRDLSLENIFVKDGRCKIGDFGLTVDATAARTDSVGKLMYMAPEVVDGSARYDPKAADIWSLGVVLFVMLTGVPLFEVASTKDKLFRAVARQGLQPVLLICRKKGFLSPEVADLLEKMLAINPDDRLFVEDILEHDAMQV</sequence>
<dbReference type="PROSITE" id="PS50011">
    <property type="entry name" value="PROTEIN_KINASE_DOM"/>
    <property type="match status" value="1"/>
</dbReference>